<evidence type="ECO:0000313" key="2">
    <source>
        <dbReference type="Proteomes" id="UP000054683"/>
    </source>
</evidence>
<proteinExistence type="predicted"/>
<name>A0A158GRG9_9BURK</name>
<dbReference type="InterPro" id="IPR058891">
    <property type="entry name" value="CPPA"/>
</dbReference>
<sequence length="70" mass="8232">MEHLVRLYNERDRRTLEWLCRHVGDAAIALAVERCATPGKPYISAVCRRLGVKSFRFHAEKRQVRRPNNL</sequence>
<reference evidence="1 2" key="1">
    <citation type="submission" date="2016-01" db="EMBL/GenBank/DDBJ databases">
        <authorList>
            <person name="Oliw E.H."/>
        </authorList>
    </citation>
    <scope>NUCLEOTIDE SEQUENCE [LARGE SCALE GENOMIC DNA]</scope>
    <source>
        <strain evidence="1">LMG 27134</strain>
    </source>
</reference>
<dbReference type="Pfam" id="PF25860">
    <property type="entry name" value="CPPA"/>
    <property type="match status" value="1"/>
</dbReference>
<dbReference type="EMBL" id="FCOK02000018">
    <property type="protein sequence ID" value="SAL34020.1"/>
    <property type="molecule type" value="Genomic_DNA"/>
</dbReference>
<organism evidence="1 2">
    <name type="scientific">Caballeronia udeis</name>
    <dbReference type="NCBI Taxonomy" id="1232866"/>
    <lineage>
        <taxon>Bacteria</taxon>
        <taxon>Pseudomonadati</taxon>
        <taxon>Pseudomonadota</taxon>
        <taxon>Betaproteobacteria</taxon>
        <taxon>Burkholderiales</taxon>
        <taxon>Burkholderiaceae</taxon>
        <taxon>Caballeronia</taxon>
    </lineage>
</organism>
<protein>
    <submittedName>
        <fullName evidence="1">Uncharacterized protein</fullName>
    </submittedName>
</protein>
<accession>A0A158GRG9</accession>
<gene>
    <name evidence="1" type="ORF">AWB69_03086</name>
</gene>
<dbReference type="AlphaFoldDB" id="A0A158GRG9"/>
<evidence type="ECO:0000313" key="1">
    <source>
        <dbReference type="EMBL" id="SAL34020.1"/>
    </source>
</evidence>
<dbReference type="Proteomes" id="UP000054683">
    <property type="component" value="Unassembled WGS sequence"/>
</dbReference>